<dbReference type="HAMAP" id="MF_00978">
    <property type="entry name" value="Bifunct_BirA"/>
    <property type="match status" value="1"/>
</dbReference>
<dbReference type="Gene3D" id="2.30.30.100">
    <property type="match status" value="1"/>
</dbReference>
<dbReference type="CDD" id="cd16442">
    <property type="entry name" value="BPL"/>
    <property type="match status" value="1"/>
</dbReference>
<keyword evidence="5" id="KW-0238">DNA-binding</keyword>
<keyword evidence="2 5" id="KW-0547">Nucleotide-binding</keyword>
<dbReference type="InterPro" id="IPR008988">
    <property type="entry name" value="Transcriptional_repressor_C"/>
</dbReference>
<dbReference type="PROSITE" id="PS51733">
    <property type="entry name" value="BPL_LPL_CATALYTIC"/>
    <property type="match status" value="1"/>
</dbReference>
<dbReference type="Pfam" id="PF02237">
    <property type="entry name" value="BPL_C"/>
    <property type="match status" value="1"/>
</dbReference>
<evidence type="ECO:0000256" key="5">
    <source>
        <dbReference type="HAMAP-Rule" id="MF_00978"/>
    </source>
</evidence>
<dbReference type="InterPro" id="IPR045864">
    <property type="entry name" value="aa-tRNA-synth_II/BPL/LPL"/>
</dbReference>
<dbReference type="InterPro" id="IPR013196">
    <property type="entry name" value="HTH_11"/>
</dbReference>
<evidence type="ECO:0000313" key="7">
    <source>
        <dbReference type="EMBL" id="WDF83471.1"/>
    </source>
</evidence>
<protein>
    <recommendedName>
        <fullName evidence="5">Bifunctional ligase/repressor BirA</fullName>
    </recommendedName>
    <alternativeName>
        <fullName evidence="5">Biotin--[acetyl-CoA-carboxylase] ligase</fullName>
        <ecNumber evidence="5">6.3.4.15</ecNumber>
    </alternativeName>
    <alternativeName>
        <fullName evidence="5">Biotin--protein ligase</fullName>
    </alternativeName>
    <alternativeName>
        <fullName evidence="5">Biotin-[acetyl-CoA carboxylase] synthetase</fullName>
    </alternativeName>
</protein>
<dbReference type="NCBIfam" id="TIGR00121">
    <property type="entry name" value="birA_ligase"/>
    <property type="match status" value="1"/>
</dbReference>
<keyword evidence="5" id="KW-0804">Transcription</keyword>
<keyword evidence="3 5" id="KW-0067">ATP-binding</keyword>
<evidence type="ECO:0000256" key="2">
    <source>
        <dbReference type="ARBA" id="ARBA00022741"/>
    </source>
</evidence>
<organism evidence="7 8">
    <name type="scientific">Lacticaseibacillus pabuli</name>
    <dbReference type="NCBI Taxonomy" id="3025672"/>
    <lineage>
        <taxon>Bacteria</taxon>
        <taxon>Bacillati</taxon>
        <taxon>Bacillota</taxon>
        <taxon>Bacilli</taxon>
        <taxon>Lactobacillales</taxon>
        <taxon>Lactobacillaceae</taxon>
        <taxon>Lacticaseibacillus</taxon>
    </lineage>
</organism>
<comment type="catalytic activity">
    <reaction evidence="5">
        <text>biotin + L-lysyl-[protein] + ATP = N(6)-biotinyl-L-lysyl-[protein] + AMP + diphosphate + H(+)</text>
        <dbReference type="Rhea" id="RHEA:11756"/>
        <dbReference type="Rhea" id="RHEA-COMP:9752"/>
        <dbReference type="Rhea" id="RHEA-COMP:10505"/>
        <dbReference type="ChEBI" id="CHEBI:15378"/>
        <dbReference type="ChEBI" id="CHEBI:29969"/>
        <dbReference type="ChEBI" id="CHEBI:30616"/>
        <dbReference type="ChEBI" id="CHEBI:33019"/>
        <dbReference type="ChEBI" id="CHEBI:57586"/>
        <dbReference type="ChEBI" id="CHEBI:83144"/>
        <dbReference type="ChEBI" id="CHEBI:456215"/>
        <dbReference type="EC" id="6.3.4.15"/>
    </reaction>
</comment>
<evidence type="ECO:0000256" key="3">
    <source>
        <dbReference type="ARBA" id="ARBA00022840"/>
    </source>
</evidence>
<feature type="DNA-binding region" description="H-T-H motif" evidence="5">
    <location>
        <begin position="23"/>
        <end position="42"/>
    </location>
</feature>
<evidence type="ECO:0000256" key="1">
    <source>
        <dbReference type="ARBA" id="ARBA00022598"/>
    </source>
</evidence>
<proteinExistence type="inferred from homology"/>
<feature type="binding site" evidence="5">
    <location>
        <position position="115"/>
    </location>
    <ligand>
        <name>biotin</name>
        <dbReference type="ChEBI" id="CHEBI:57586"/>
    </ligand>
</feature>
<dbReference type="InterPro" id="IPR004143">
    <property type="entry name" value="BPL_LPL_catalytic"/>
</dbReference>
<dbReference type="PANTHER" id="PTHR12835">
    <property type="entry name" value="BIOTIN PROTEIN LIGASE"/>
    <property type="match status" value="1"/>
</dbReference>
<dbReference type="SUPFAM" id="SSF46785">
    <property type="entry name" value="Winged helix' DNA-binding domain"/>
    <property type="match status" value="1"/>
</dbReference>
<dbReference type="Pfam" id="PF08279">
    <property type="entry name" value="HTH_11"/>
    <property type="match status" value="1"/>
</dbReference>
<dbReference type="InterPro" id="IPR036388">
    <property type="entry name" value="WH-like_DNA-bd_sf"/>
</dbReference>
<feature type="domain" description="BPL/LPL catalytic" evidence="6">
    <location>
        <begin position="66"/>
        <end position="258"/>
    </location>
</feature>
<dbReference type="InterPro" id="IPR030855">
    <property type="entry name" value="Bifunct_BirA"/>
</dbReference>
<accession>A0ABY7WUM4</accession>
<evidence type="ECO:0000256" key="4">
    <source>
        <dbReference type="ARBA" id="ARBA00023267"/>
    </source>
</evidence>
<gene>
    <name evidence="5" type="primary">birA</name>
    <name evidence="7" type="ORF">PQ472_04335</name>
</gene>
<dbReference type="Pfam" id="PF03099">
    <property type="entry name" value="BPL_LplA_LipB"/>
    <property type="match status" value="1"/>
</dbReference>
<name>A0ABY7WUM4_9LACO</name>
<dbReference type="Proteomes" id="UP001220377">
    <property type="component" value="Chromosome"/>
</dbReference>
<dbReference type="EMBL" id="CP117884">
    <property type="protein sequence ID" value="WDF83471.1"/>
    <property type="molecule type" value="Genomic_DNA"/>
</dbReference>
<evidence type="ECO:0000313" key="8">
    <source>
        <dbReference type="Proteomes" id="UP001220377"/>
    </source>
</evidence>
<dbReference type="Gene3D" id="3.30.930.10">
    <property type="entry name" value="Bira Bifunctional Protein, Domain 2"/>
    <property type="match status" value="1"/>
</dbReference>
<dbReference type="RefSeq" id="WP_274261660.1">
    <property type="nucleotide sequence ID" value="NZ_CP117884.1"/>
</dbReference>
<dbReference type="InterPro" id="IPR003142">
    <property type="entry name" value="BPL_C"/>
</dbReference>
<comment type="similarity">
    <text evidence="5">Belongs to the biotin--protein ligase family.</text>
</comment>
<comment type="caution">
    <text evidence="5">Lacks conserved residue(s) required for the propagation of feature annotation.</text>
</comment>
<dbReference type="InterPro" id="IPR004408">
    <property type="entry name" value="Biotin_CoA_COase_ligase"/>
</dbReference>
<keyword evidence="5" id="KW-0805">Transcription regulation</keyword>
<comment type="function">
    <text evidence="5">Acts both as a biotin--[acetyl-CoA-carboxylase] ligase and a repressor.</text>
</comment>
<reference evidence="7 8" key="1">
    <citation type="submission" date="2023-02" db="EMBL/GenBank/DDBJ databases">
        <title>Genome sequence of Lacticaseibacillus sp. KACC 23028.</title>
        <authorList>
            <person name="Kim S."/>
            <person name="Heo J."/>
            <person name="Kwon S.-W."/>
        </authorList>
    </citation>
    <scope>NUCLEOTIDE SEQUENCE [LARGE SCALE GENOMIC DNA]</scope>
    <source>
        <strain evidence="7 8">KACC 23028</strain>
    </source>
</reference>
<dbReference type="GO" id="GO:0004077">
    <property type="term" value="F:biotin--[biotin carboxyl-carrier protein] ligase activity"/>
    <property type="evidence" value="ECO:0007669"/>
    <property type="project" value="UniProtKB-EC"/>
</dbReference>
<dbReference type="InterPro" id="IPR036390">
    <property type="entry name" value="WH_DNA-bd_sf"/>
</dbReference>
<feature type="binding site" evidence="5">
    <location>
        <position position="188"/>
    </location>
    <ligand>
        <name>biotin</name>
        <dbReference type="ChEBI" id="CHEBI:57586"/>
    </ligand>
</feature>
<evidence type="ECO:0000259" key="6">
    <source>
        <dbReference type="PROSITE" id="PS51733"/>
    </source>
</evidence>
<keyword evidence="4 5" id="KW-0092">Biotin</keyword>
<dbReference type="SUPFAM" id="SSF55681">
    <property type="entry name" value="Class II aaRS and biotin synthetases"/>
    <property type="match status" value="1"/>
</dbReference>
<sequence>MTQSTKQRVLDQLLANEDKWLSGDTLATTLGVTRETVWKAINSLRKTGHEIESRKGQGYRHTGRAPLDVDAVRYYGQLTIPLVVSQSVTSTQSLAKEYLSAHHQPAYAAFVANEQTQGYGRRGRDFYSPADSGLYLSLILPNTHVDLSKVGLLTTGVADAVANVLEHFFPEDRFMLKWVNDVWLNGRKVAGIITEAALELESASSSAFIVGVGLNLSTADFPAAINTKAGAITSATIDRNELAAALINAIIACHQTYTTGDFLADYRQRSALMGRQVTLNLGKTAVSGQVSGISDDGGIIITTADGTTHTYTSGEVVKVQY</sequence>
<dbReference type="EC" id="6.3.4.15" evidence="5"/>
<dbReference type="PANTHER" id="PTHR12835:SF5">
    <property type="entry name" value="BIOTIN--PROTEIN LIGASE"/>
    <property type="match status" value="1"/>
</dbReference>
<keyword evidence="8" id="KW-1185">Reference proteome</keyword>
<keyword evidence="5" id="KW-0678">Repressor</keyword>
<keyword evidence="1 5" id="KW-0436">Ligase</keyword>
<dbReference type="SUPFAM" id="SSF50037">
    <property type="entry name" value="C-terminal domain of transcriptional repressors"/>
    <property type="match status" value="1"/>
</dbReference>
<dbReference type="Gene3D" id="1.10.10.10">
    <property type="entry name" value="Winged helix-like DNA-binding domain superfamily/Winged helix DNA-binding domain"/>
    <property type="match status" value="1"/>
</dbReference>